<evidence type="ECO:0000313" key="6">
    <source>
        <dbReference type="EMBL" id="WNL13815.1"/>
    </source>
</evidence>
<dbReference type="Pfam" id="PF08245">
    <property type="entry name" value="Mur_ligase_M"/>
    <property type="match status" value="1"/>
</dbReference>
<organism evidence="9">
    <name type="scientific">Arcobacter sp. AZ-2023</name>
    <dbReference type="NCBI Taxonomy" id="3074453"/>
    <lineage>
        <taxon>Bacteria</taxon>
        <taxon>Pseudomonadati</taxon>
        <taxon>Campylobacterota</taxon>
        <taxon>Epsilonproteobacteria</taxon>
        <taxon>Campylobacterales</taxon>
        <taxon>Arcobacteraceae</taxon>
        <taxon>Arcobacter</taxon>
    </lineage>
</organism>
<evidence type="ECO:0000259" key="4">
    <source>
        <dbReference type="Pfam" id="PF08245"/>
    </source>
</evidence>
<protein>
    <submittedName>
        <fullName evidence="9">Mur ligase family protein</fullName>
    </submittedName>
</protein>
<evidence type="ECO:0000313" key="8">
    <source>
        <dbReference type="EMBL" id="WNL20314.1"/>
    </source>
</evidence>
<accession>A0AA96D907</accession>
<evidence type="ECO:0000256" key="1">
    <source>
        <dbReference type="ARBA" id="ARBA00022598"/>
    </source>
</evidence>
<reference evidence="9" key="1">
    <citation type="submission" date="2023-09" db="EMBL/GenBank/DDBJ databases">
        <title>Arcobacter tbilisiensis sp. nov. isolated from chicken meat in Tbilisi, Georgia.</title>
        <authorList>
            <person name="Matthias R."/>
            <person name="Zautner A.E."/>
        </authorList>
    </citation>
    <scope>NUCLEOTIDE SEQUENCE</scope>
    <source>
        <strain evidence="10">LEO 70</strain>
        <strain evidence="9">LEO 74</strain>
        <strain evidence="8">LEO 79</strain>
        <strain evidence="7">LEO 99</strain>
    </source>
</reference>
<dbReference type="SUPFAM" id="SSF63418">
    <property type="entry name" value="MurE/MurF N-terminal domain"/>
    <property type="match status" value="1"/>
</dbReference>
<keyword evidence="3" id="KW-0067">ATP-binding</keyword>
<dbReference type="GO" id="GO:0005524">
    <property type="term" value="F:ATP binding"/>
    <property type="evidence" value="ECO:0007669"/>
    <property type="project" value="UniProtKB-KW"/>
</dbReference>
<gene>
    <name evidence="6" type="ORF">RJG51_07150</name>
    <name evidence="5" type="ORF">RJG52_00125</name>
    <name evidence="7" type="ORF">RJG53_06130</name>
    <name evidence="9" type="ORF">RJG55_00130</name>
    <name evidence="8" type="ORF">RJG56_05980</name>
    <name evidence="10" type="ORF">RJG57_11190</name>
</gene>
<evidence type="ECO:0000313" key="5">
    <source>
        <dbReference type="EMBL" id="WNL12497.1"/>
    </source>
</evidence>
<evidence type="ECO:0000313" key="9">
    <source>
        <dbReference type="EMBL" id="WNL23518.1"/>
    </source>
</evidence>
<dbReference type="InterPro" id="IPR051046">
    <property type="entry name" value="MurCDEF_CellWall_CoF430Synth"/>
</dbReference>
<evidence type="ECO:0000313" key="10">
    <source>
        <dbReference type="EMBL" id="WNL25591.1"/>
    </source>
</evidence>
<dbReference type="EMBL" id="CP134849">
    <property type="protein sequence ID" value="WNL18179.1"/>
    <property type="molecule type" value="Genomic_DNA"/>
</dbReference>
<dbReference type="PANTHER" id="PTHR43024">
    <property type="entry name" value="UDP-N-ACETYLMURAMOYL-TRIPEPTIDE--D-ALANYL-D-ALANINE LIGASE"/>
    <property type="match status" value="1"/>
</dbReference>
<feature type="domain" description="Mur ligase central" evidence="4">
    <location>
        <begin position="116"/>
        <end position="259"/>
    </location>
</feature>
<keyword evidence="2" id="KW-0547">Nucleotide-binding</keyword>
<dbReference type="SUPFAM" id="SSF53623">
    <property type="entry name" value="MurD-like peptide ligases, catalytic domain"/>
    <property type="match status" value="1"/>
</dbReference>
<dbReference type="EMBL" id="CP134850">
    <property type="protein sequence ID" value="WNL20314.1"/>
    <property type="molecule type" value="Genomic_DNA"/>
</dbReference>
<reference evidence="5" key="2">
    <citation type="submission" date="2023-09" db="EMBL/GenBank/DDBJ databases">
        <title>Characterization of Arcobacter Isolates from Retail Chicken Sold in Supermarkets in Tbilisi, Georgia.</title>
        <authorList>
            <person name="Matthias R."/>
            <person name="Zautner A.E."/>
        </authorList>
    </citation>
    <scope>NUCLEOTIDE SEQUENCE</scope>
    <source>
        <strain evidence="6">LEO 108</strain>
        <strain evidence="5">LEO 109</strain>
    </source>
</reference>
<dbReference type="InterPro" id="IPR036565">
    <property type="entry name" value="Mur-like_cat_sf"/>
</dbReference>
<dbReference type="GO" id="GO:0016881">
    <property type="term" value="F:acid-amino acid ligase activity"/>
    <property type="evidence" value="ECO:0007669"/>
    <property type="project" value="InterPro"/>
</dbReference>
<name>A0AA96D907_9BACT</name>
<sequence>MNNLFFSLKEIENITGGKWFNYNKEIKINNFIHIISQVNKEDIFIVHYSNWYDKNQDNEYDIPKAIKQGASALMVQEETNIKNLTIPILVVEDTYHALRNLALFASSKSNAKRVLITGSYGKTGFKIHLYNLISKKINTYARLNSSNRVSSTYGNLASLKKDTKVLLIEIPISSKDKTLRRAKYVKPDICVITSIGHEHIDIHETIEKIVERKCSTAKALSKNGKIIIPADSKYYDLIRNELNQYKNIDILTFGTHSSCNAQLLSAVYEDYKYKVKALIEGTYIEYIVPFVDEYAPLTSISELLCVKLLGLDIFECANEYKNLTNFKSSGKVYKLKYKDKLFILLDYSKRGGVEGYQSFFKTLQNIQPTENGRKILFTSEFVDIEDGEERFIDNDEFKNLINDCSLEKIYSVENFKKVHFNLIDDKTKWLKHYDSVKDLLKENFLDTIQNGDIICIKSIFESDLYLFSKLILKNSVQIKYE</sequence>
<dbReference type="Gene3D" id="3.40.1390.10">
    <property type="entry name" value="MurE/MurF, N-terminal domain"/>
    <property type="match status" value="1"/>
</dbReference>
<keyword evidence="1 9" id="KW-0436">Ligase</keyword>
<dbReference type="EMBL" id="CP134851">
    <property type="protein sequence ID" value="WNL23518.1"/>
    <property type="molecule type" value="Genomic_DNA"/>
</dbReference>
<dbReference type="EMBL" id="CP134844">
    <property type="protein sequence ID" value="WNL12497.1"/>
    <property type="molecule type" value="Genomic_DNA"/>
</dbReference>
<proteinExistence type="predicted"/>
<dbReference type="InterPro" id="IPR013221">
    <property type="entry name" value="Mur_ligase_cen"/>
</dbReference>
<evidence type="ECO:0000256" key="3">
    <source>
        <dbReference type="ARBA" id="ARBA00022840"/>
    </source>
</evidence>
<evidence type="ECO:0000256" key="2">
    <source>
        <dbReference type="ARBA" id="ARBA00022741"/>
    </source>
</evidence>
<dbReference type="EMBL" id="CP134852">
    <property type="protein sequence ID" value="WNL25591.1"/>
    <property type="molecule type" value="Genomic_DNA"/>
</dbReference>
<evidence type="ECO:0000313" key="7">
    <source>
        <dbReference type="EMBL" id="WNL18179.1"/>
    </source>
</evidence>
<dbReference type="Gene3D" id="3.40.1190.10">
    <property type="entry name" value="Mur-like, catalytic domain"/>
    <property type="match status" value="1"/>
</dbReference>
<dbReference type="InterPro" id="IPR035911">
    <property type="entry name" value="MurE/MurF_N"/>
</dbReference>
<dbReference type="AlphaFoldDB" id="A0AA96D907"/>
<dbReference type="PANTHER" id="PTHR43024:SF1">
    <property type="entry name" value="UDP-N-ACETYLMURAMOYL-TRIPEPTIDE--D-ALANYL-D-ALANINE LIGASE"/>
    <property type="match status" value="1"/>
</dbReference>
<dbReference type="EMBL" id="CP134845">
    <property type="protein sequence ID" value="WNL13815.1"/>
    <property type="molecule type" value="Genomic_DNA"/>
</dbReference>